<dbReference type="Gene3D" id="1.20.1280.50">
    <property type="match status" value="1"/>
</dbReference>
<proteinExistence type="predicted"/>
<dbReference type="AlphaFoldDB" id="A0AA38YNM6"/>
<name>A0AA38YNM6_VITRO</name>
<accession>A0AA38YNM6</accession>
<dbReference type="InterPro" id="IPR044809">
    <property type="entry name" value="AUF1-like"/>
</dbReference>
<reference evidence="3 4" key="1">
    <citation type="journal article" date="2023" name="BMC Biotechnol.">
        <title>Vitis rotundifolia cv Carlos genome sequencing.</title>
        <authorList>
            <person name="Huff M."/>
            <person name="Hulse-Kemp A."/>
            <person name="Scheffler B."/>
            <person name="Youngblood R."/>
            <person name="Simpson S."/>
            <person name="Babiker E."/>
            <person name="Staton M."/>
        </authorList>
    </citation>
    <scope>NUCLEOTIDE SEQUENCE [LARGE SCALE GENOMIC DNA]</scope>
    <source>
        <tissue evidence="3">Leaf</tissue>
    </source>
</reference>
<gene>
    <name evidence="3" type="ORF">PVL29_023385</name>
</gene>
<dbReference type="InterPro" id="IPR001810">
    <property type="entry name" value="F-box_dom"/>
</dbReference>
<sequence>MHQMSEDSFDRLPDPLILVIFNSVADIKTLIRCRAVSKRFNSLVPQAETLVLKVDRVISTDSDGSFFLSFLKSIFRSLHHIISPKSLPIQPRPHNSPTQILRGFDRIRNLEIELPGGDLCLEKGAVLKWKAEFGKRLKSCVIMGYRGLGEGEELDFGGDMDGGLKVRVVWTISALIAASARHYLLKELIREHRELERLVLKDRDGEGTVVMDREALRECRDGEGEEEQEEEEVEPGERDKSRTKVPAVQMRMRHEPLLELERCRVRMGGATLVVVTPIKDGRKMGAEEAGLVCDAFEGMFGEAARTLLKTRTYLLEMNSF</sequence>
<feature type="compositionally biased region" description="Acidic residues" evidence="1">
    <location>
        <begin position="223"/>
        <end position="234"/>
    </location>
</feature>
<dbReference type="EMBL" id="JARBHA010000018">
    <property type="protein sequence ID" value="KAJ9673804.1"/>
    <property type="molecule type" value="Genomic_DNA"/>
</dbReference>
<dbReference type="Pfam" id="PF12937">
    <property type="entry name" value="F-box-like"/>
    <property type="match status" value="1"/>
</dbReference>
<dbReference type="CDD" id="cd09917">
    <property type="entry name" value="F-box_SF"/>
    <property type="match status" value="1"/>
</dbReference>
<dbReference type="PANTHER" id="PTHR31215">
    <property type="entry name" value="OS05G0510400 PROTEIN-RELATED"/>
    <property type="match status" value="1"/>
</dbReference>
<organism evidence="3 4">
    <name type="scientific">Vitis rotundifolia</name>
    <name type="common">Muscadine grape</name>
    <dbReference type="NCBI Taxonomy" id="103349"/>
    <lineage>
        <taxon>Eukaryota</taxon>
        <taxon>Viridiplantae</taxon>
        <taxon>Streptophyta</taxon>
        <taxon>Embryophyta</taxon>
        <taxon>Tracheophyta</taxon>
        <taxon>Spermatophyta</taxon>
        <taxon>Magnoliopsida</taxon>
        <taxon>eudicotyledons</taxon>
        <taxon>Gunneridae</taxon>
        <taxon>Pentapetalae</taxon>
        <taxon>rosids</taxon>
        <taxon>Vitales</taxon>
        <taxon>Vitaceae</taxon>
        <taxon>Viteae</taxon>
        <taxon>Vitis</taxon>
    </lineage>
</organism>
<dbReference type="Proteomes" id="UP001168098">
    <property type="component" value="Unassembled WGS sequence"/>
</dbReference>
<protein>
    <recommendedName>
        <fullName evidence="2">F-box domain-containing protein</fullName>
    </recommendedName>
</protein>
<evidence type="ECO:0000313" key="4">
    <source>
        <dbReference type="Proteomes" id="UP001168098"/>
    </source>
</evidence>
<feature type="domain" description="F-box" evidence="2">
    <location>
        <begin position="9"/>
        <end position="44"/>
    </location>
</feature>
<evidence type="ECO:0000259" key="2">
    <source>
        <dbReference type="Pfam" id="PF12937"/>
    </source>
</evidence>
<dbReference type="SUPFAM" id="SSF81383">
    <property type="entry name" value="F-box domain"/>
    <property type="match status" value="1"/>
</dbReference>
<comment type="caution">
    <text evidence="3">The sequence shown here is derived from an EMBL/GenBank/DDBJ whole genome shotgun (WGS) entry which is preliminary data.</text>
</comment>
<evidence type="ECO:0000313" key="3">
    <source>
        <dbReference type="EMBL" id="KAJ9673804.1"/>
    </source>
</evidence>
<feature type="region of interest" description="Disordered" evidence="1">
    <location>
        <begin position="219"/>
        <end position="245"/>
    </location>
</feature>
<keyword evidence="4" id="KW-1185">Reference proteome</keyword>
<evidence type="ECO:0000256" key="1">
    <source>
        <dbReference type="SAM" id="MobiDB-lite"/>
    </source>
</evidence>
<dbReference type="InterPro" id="IPR036047">
    <property type="entry name" value="F-box-like_dom_sf"/>
</dbReference>